<evidence type="ECO:0000259" key="2">
    <source>
        <dbReference type="SMART" id="SM00382"/>
    </source>
</evidence>
<reference evidence="3 4" key="1">
    <citation type="submission" date="2023-12" db="EMBL/GenBank/DDBJ databases">
        <title>30 novel species of actinomycetes from the DSMZ collection.</title>
        <authorList>
            <person name="Nouioui I."/>
        </authorList>
    </citation>
    <scope>NUCLEOTIDE SEQUENCE [LARGE SCALE GENOMIC DNA]</scope>
    <source>
        <strain evidence="3 4">DSM 41528</strain>
    </source>
</reference>
<accession>A0ABU7NYX6</accession>
<evidence type="ECO:0000256" key="1">
    <source>
        <dbReference type="SAM" id="MobiDB-lite"/>
    </source>
</evidence>
<dbReference type="RefSeq" id="WP_330823632.1">
    <property type="nucleotide sequence ID" value="NZ_JAZBJP010000033.1"/>
</dbReference>
<proteinExistence type="predicted"/>
<sequence>MTHVPEERPASTTGGLDTPDRTDGLVYVMSEEIEFAVEVALATGRPLLLSGAPGSGKSSLAPRVARLRNWRYYEHVVTYRTQPRDLLWSFDSVRRLGDAQVPRPDGPVREDADYVQPGVLWWALAPRSARRRGRPPGRYDGEGWPDPFREINEGRDPDCAVVLIDEIDKAEPDVPNSLLVPLGSHRFIVAETGAVISTEPARRPEVTDRARHLIVITTNEERELPQAFKRRCVDLTLSEHGEDLLVRIALAHLAQWPGGLGSGDEELAATIAHELMKVRAQALADGVRSPSTAEYLDAVRACRALAIRPGSAQWRRLVPLLLVKRQQATGGLV</sequence>
<dbReference type="Pfam" id="PF07728">
    <property type="entry name" value="AAA_5"/>
    <property type="match status" value="1"/>
</dbReference>
<keyword evidence="4" id="KW-1185">Reference proteome</keyword>
<feature type="domain" description="AAA+ ATPase" evidence="2">
    <location>
        <begin position="43"/>
        <end position="220"/>
    </location>
</feature>
<feature type="region of interest" description="Disordered" evidence="1">
    <location>
        <begin position="1"/>
        <end position="22"/>
    </location>
</feature>
<dbReference type="InterPro" id="IPR027417">
    <property type="entry name" value="P-loop_NTPase"/>
</dbReference>
<evidence type="ECO:0000313" key="3">
    <source>
        <dbReference type="EMBL" id="MEE4424091.1"/>
    </source>
</evidence>
<feature type="compositionally biased region" description="Basic and acidic residues" evidence="1">
    <location>
        <begin position="137"/>
        <end position="150"/>
    </location>
</feature>
<feature type="region of interest" description="Disordered" evidence="1">
    <location>
        <begin position="130"/>
        <end position="150"/>
    </location>
</feature>
<gene>
    <name evidence="3" type="ORF">V2J85_32975</name>
</gene>
<dbReference type="SMART" id="SM00382">
    <property type="entry name" value="AAA"/>
    <property type="match status" value="1"/>
</dbReference>
<comment type="caution">
    <text evidence="3">The sequence shown here is derived from an EMBL/GenBank/DDBJ whole genome shotgun (WGS) entry which is preliminary data.</text>
</comment>
<dbReference type="Proteomes" id="UP001307760">
    <property type="component" value="Unassembled WGS sequence"/>
</dbReference>
<organism evidence="3 4">
    <name type="scientific">Streptomyces bugieae</name>
    <dbReference type="NCBI Taxonomy" id="3098223"/>
    <lineage>
        <taxon>Bacteria</taxon>
        <taxon>Bacillati</taxon>
        <taxon>Actinomycetota</taxon>
        <taxon>Actinomycetes</taxon>
        <taxon>Kitasatosporales</taxon>
        <taxon>Streptomycetaceae</taxon>
        <taxon>Streptomyces</taxon>
    </lineage>
</organism>
<dbReference type="InterPro" id="IPR003593">
    <property type="entry name" value="AAA+_ATPase"/>
</dbReference>
<dbReference type="InterPro" id="IPR011704">
    <property type="entry name" value="ATPase_dyneun-rel_AAA"/>
</dbReference>
<protein>
    <submittedName>
        <fullName evidence="3">MoxR family ATPase</fullName>
    </submittedName>
</protein>
<name>A0ABU7NYX6_9ACTN</name>
<dbReference type="EMBL" id="JAZBJP010000033">
    <property type="protein sequence ID" value="MEE4424091.1"/>
    <property type="molecule type" value="Genomic_DNA"/>
</dbReference>
<evidence type="ECO:0000313" key="4">
    <source>
        <dbReference type="Proteomes" id="UP001307760"/>
    </source>
</evidence>
<dbReference type="Gene3D" id="3.40.50.300">
    <property type="entry name" value="P-loop containing nucleotide triphosphate hydrolases"/>
    <property type="match status" value="1"/>
</dbReference>
<dbReference type="SUPFAM" id="SSF52540">
    <property type="entry name" value="P-loop containing nucleoside triphosphate hydrolases"/>
    <property type="match status" value="1"/>
</dbReference>